<proteinExistence type="predicted"/>
<evidence type="ECO:0000259" key="1">
    <source>
        <dbReference type="Pfam" id="PF01370"/>
    </source>
</evidence>
<dbReference type="PANTHER" id="PTHR48079:SF6">
    <property type="entry name" value="NAD(P)-BINDING DOMAIN-CONTAINING PROTEIN-RELATED"/>
    <property type="match status" value="1"/>
</dbReference>
<dbReference type="Gene3D" id="3.40.50.720">
    <property type="entry name" value="NAD(P)-binding Rossmann-like Domain"/>
    <property type="match status" value="1"/>
</dbReference>
<comment type="caution">
    <text evidence="2">The sequence shown here is derived from an EMBL/GenBank/DDBJ whole genome shotgun (WGS) entry which is preliminary data.</text>
</comment>
<dbReference type="Proteomes" id="UP000284375">
    <property type="component" value="Unassembled WGS sequence"/>
</dbReference>
<dbReference type="GO" id="GO:0005737">
    <property type="term" value="C:cytoplasm"/>
    <property type="evidence" value="ECO:0007669"/>
    <property type="project" value="TreeGrafter"/>
</dbReference>
<accession>A0A423WG01</accession>
<organism evidence="2 3">
    <name type="scientific">Cytospora chrysosperma</name>
    <name type="common">Cytospora canker fungus</name>
    <name type="synonym">Sphaeria chrysosperma</name>
    <dbReference type="NCBI Taxonomy" id="252740"/>
    <lineage>
        <taxon>Eukaryota</taxon>
        <taxon>Fungi</taxon>
        <taxon>Dikarya</taxon>
        <taxon>Ascomycota</taxon>
        <taxon>Pezizomycotina</taxon>
        <taxon>Sordariomycetes</taxon>
        <taxon>Sordariomycetidae</taxon>
        <taxon>Diaporthales</taxon>
        <taxon>Cytosporaceae</taxon>
        <taxon>Cytospora</taxon>
    </lineage>
</organism>
<gene>
    <name evidence="2" type="ORF">VSDG_02451</name>
</gene>
<dbReference type="InterPro" id="IPR036291">
    <property type="entry name" value="NAD(P)-bd_dom_sf"/>
</dbReference>
<keyword evidence="3" id="KW-1185">Reference proteome</keyword>
<dbReference type="AlphaFoldDB" id="A0A423WG01"/>
<evidence type="ECO:0000313" key="3">
    <source>
        <dbReference type="Proteomes" id="UP000284375"/>
    </source>
</evidence>
<protein>
    <recommendedName>
        <fullName evidence="1">NAD-dependent epimerase/dehydratase domain-containing protein</fullName>
    </recommendedName>
</protein>
<dbReference type="OrthoDB" id="2130169at2759"/>
<dbReference type="PANTHER" id="PTHR48079">
    <property type="entry name" value="PROTEIN YEEZ"/>
    <property type="match status" value="1"/>
</dbReference>
<sequence>MVRNEAKGKKITSQYPNVKIVIGDNNSADVLEEETKKAEIIVHTSMAADDVPSAESITKAMKAHPSDKPVYLIHTSGAGILTFGDVHSQTYGEASDKTFNDWEGISELTSLPDYAVHRDVDKIVLAAAESDPSKVKTAIVSPPCIYGPGRGPDKTNSVQVPQLAEATLKRGKGFRIGNGKAIWGSVHIHDQSDMYVKLVEAAVAGGESKATWGTEGYYLCTSGDIVWGEVARLVAESAHRLGLIKTAEVDVVTAADLMKEDPYAHYRWGCNSRPVAIRASKLLGWKATEKTTLEDVIDGTVLHEAKLMGLVK</sequence>
<reference evidence="2 3" key="1">
    <citation type="submission" date="2015-09" db="EMBL/GenBank/DDBJ databases">
        <title>Host preference determinants of Valsa canker pathogens revealed by comparative genomics.</title>
        <authorList>
            <person name="Yin Z."/>
            <person name="Huang L."/>
        </authorList>
    </citation>
    <scope>NUCLEOTIDE SEQUENCE [LARGE SCALE GENOMIC DNA]</scope>
    <source>
        <strain evidence="2 3">YSFL</strain>
    </source>
</reference>
<dbReference type="InterPro" id="IPR001509">
    <property type="entry name" value="Epimerase_deHydtase"/>
</dbReference>
<evidence type="ECO:0000313" key="2">
    <source>
        <dbReference type="EMBL" id="ROW02354.1"/>
    </source>
</evidence>
<dbReference type="SUPFAM" id="SSF51735">
    <property type="entry name" value="NAD(P)-binding Rossmann-fold domains"/>
    <property type="match status" value="1"/>
</dbReference>
<dbReference type="InterPro" id="IPR051783">
    <property type="entry name" value="NAD(P)-dependent_oxidoreduct"/>
</dbReference>
<dbReference type="STRING" id="252740.A0A423WG01"/>
<feature type="domain" description="NAD-dependent epimerase/dehydratase" evidence="1">
    <location>
        <begin position="19"/>
        <end position="207"/>
    </location>
</feature>
<dbReference type="GO" id="GO:0004029">
    <property type="term" value="F:aldehyde dehydrogenase (NAD+) activity"/>
    <property type="evidence" value="ECO:0007669"/>
    <property type="project" value="TreeGrafter"/>
</dbReference>
<dbReference type="EMBL" id="LJZO01000005">
    <property type="protein sequence ID" value="ROW02354.1"/>
    <property type="molecule type" value="Genomic_DNA"/>
</dbReference>
<dbReference type="Pfam" id="PF01370">
    <property type="entry name" value="Epimerase"/>
    <property type="match status" value="1"/>
</dbReference>
<name>A0A423WG01_CYTCH</name>